<dbReference type="GO" id="GO:0016301">
    <property type="term" value="F:kinase activity"/>
    <property type="evidence" value="ECO:0007669"/>
    <property type="project" value="UniProtKB-KW"/>
</dbReference>
<proteinExistence type="predicted"/>
<dbReference type="EMBL" id="BKCJ011520301">
    <property type="protein sequence ID" value="GFD39682.1"/>
    <property type="molecule type" value="Genomic_DNA"/>
</dbReference>
<dbReference type="SUPFAM" id="SSF56112">
    <property type="entry name" value="Protein kinase-like (PK-like)"/>
    <property type="match status" value="1"/>
</dbReference>
<dbReference type="InterPro" id="IPR051564">
    <property type="entry name" value="LRR_receptor-like_kinase"/>
</dbReference>
<dbReference type="PANTHER" id="PTHR48055:SF55">
    <property type="entry name" value="PROTEIN KINASE DOMAIN-CONTAINING PROTEIN"/>
    <property type="match status" value="1"/>
</dbReference>
<keyword evidence="1" id="KW-0808">Transferase</keyword>
<organism evidence="1">
    <name type="scientific">Tanacetum cinerariifolium</name>
    <name type="common">Dalmatian daisy</name>
    <name type="synonym">Chrysanthemum cinerariifolium</name>
    <dbReference type="NCBI Taxonomy" id="118510"/>
    <lineage>
        <taxon>Eukaryota</taxon>
        <taxon>Viridiplantae</taxon>
        <taxon>Streptophyta</taxon>
        <taxon>Embryophyta</taxon>
        <taxon>Tracheophyta</taxon>
        <taxon>Spermatophyta</taxon>
        <taxon>Magnoliopsida</taxon>
        <taxon>eudicotyledons</taxon>
        <taxon>Gunneridae</taxon>
        <taxon>Pentapetalae</taxon>
        <taxon>asterids</taxon>
        <taxon>campanulids</taxon>
        <taxon>Asterales</taxon>
        <taxon>Asteraceae</taxon>
        <taxon>Asteroideae</taxon>
        <taxon>Anthemideae</taxon>
        <taxon>Anthemidinae</taxon>
        <taxon>Tanacetum</taxon>
    </lineage>
</organism>
<dbReference type="PANTHER" id="PTHR48055">
    <property type="entry name" value="LEUCINE-RICH REPEAT RECEPTOR PROTEIN KINASE EMS1"/>
    <property type="match status" value="1"/>
</dbReference>
<sequence>MVAHVGDFGLARLLGTNLNQNSSTGVKGTIGYAPPEYGIGNEMTCSG</sequence>
<dbReference type="InterPro" id="IPR011009">
    <property type="entry name" value="Kinase-like_dom_sf"/>
</dbReference>
<reference evidence="1" key="1">
    <citation type="journal article" date="2019" name="Sci. Rep.">
        <title>Draft genome of Tanacetum cinerariifolium, the natural source of mosquito coil.</title>
        <authorList>
            <person name="Yamashiro T."/>
            <person name="Shiraishi A."/>
            <person name="Satake H."/>
            <person name="Nakayama K."/>
        </authorList>
    </citation>
    <scope>NUCLEOTIDE SEQUENCE</scope>
</reference>
<comment type="caution">
    <text evidence="1">The sequence shown here is derived from an EMBL/GenBank/DDBJ whole genome shotgun (WGS) entry which is preliminary data.</text>
</comment>
<accession>A0A699VVU6</accession>
<evidence type="ECO:0000313" key="1">
    <source>
        <dbReference type="EMBL" id="GFD39682.1"/>
    </source>
</evidence>
<feature type="non-terminal residue" evidence="1">
    <location>
        <position position="47"/>
    </location>
</feature>
<dbReference type="AlphaFoldDB" id="A0A699VVU6"/>
<name>A0A699VVU6_TANCI</name>
<gene>
    <name evidence="1" type="ORF">Tci_911651</name>
</gene>
<protein>
    <submittedName>
        <fullName evidence="1">Protein kinase-like domain-containing protein</fullName>
    </submittedName>
</protein>
<keyword evidence="1" id="KW-0418">Kinase</keyword>
<dbReference type="GO" id="GO:0016020">
    <property type="term" value="C:membrane"/>
    <property type="evidence" value="ECO:0007669"/>
    <property type="project" value="TreeGrafter"/>
</dbReference>
<dbReference type="Gene3D" id="1.10.510.10">
    <property type="entry name" value="Transferase(Phosphotransferase) domain 1"/>
    <property type="match status" value="1"/>
</dbReference>